<proteinExistence type="predicted"/>
<evidence type="ECO:0000313" key="3">
    <source>
        <dbReference type="Proteomes" id="UP000182152"/>
    </source>
</evidence>
<accession>A0A1L8WS38</accession>
<dbReference type="InterPro" id="IPR000415">
    <property type="entry name" value="Nitroreductase-like"/>
</dbReference>
<name>A0A1L8WS38_9ENTE</name>
<keyword evidence="3" id="KW-1185">Reference proteome</keyword>
<protein>
    <submittedName>
        <fullName evidence="2">Uncharacterized protein</fullName>
    </submittedName>
</protein>
<dbReference type="Gene3D" id="3.40.109.10">
    <property type="entry name" value="NADH Oxidase"/>
    <property type="match status" value="1"/>
</dbReference>
<comment type="caution">
    <text evidence="2">The sequence shown here is derived from an EMBL/GenBank/DDBJ whole genome shotgun (WGS) entry which is preliminary data.</text>
</comment>
<dbReference type="SUPFAM" id="SSF55469">
    <property type="entry name" value="FMN-dependent nitroreductase-like"/>
    <property type="match status" value="1"/>
</dbReference>
<reference evidence="2 3" key="1">
    <citation type="submission" date="2014-12" db="EMBL/GenBank/DDBJ databases">
        <title>Draft genome sequences of 29 type strains of Enterococci.</title>
        <authorList>
            <person name="Zhong Z."/>
            <person name="Sun Z."/>
            <person name="Liu W."/>
            <person name="Zhang W."/>
            <person name="Zhang H."/>
        </authorList>
    </citation>
    <scope>NUCLEOTIDE SEQUENCE [LARGE SCALE GENOMIC DNA]</scope>
    <source>
        <strain evidence="2 3">DSM 15687</strain>
    </source>
</reference>
<evidence type="ECO:0000256" key="1">
    <source>
        <dbReference type="SAM" id="Phobius"/>
    </source>
</evidence>
<dbReference type="RefSeq" id="WP_071854327.1">
    <property type="nucleotide sequence ID" value="NZ_JBCLRY010000001.1"/>
</dbReference>
<keyword evidence="1" id="KW-0812">Transmembrane</keyword>
<gene>
    <name evidence="2" type="ORF">RV14_GL000017</name>
</gene>
<sequence>MITFVKALQNRPSIYDLRRNVTFSTNELSARIQGVIKESPTAFNLYLGLGTWTISQMVTFSGVVLFFILLAKFLL</sequence>
<dbReference type="EMBL" id="JXLB01000001">
    <property type="protein sequence ID" value="OJG83840.1"/>
    <property type="molecule type" value="Genomic_DNA"/>
</dbReference>
<keyword evidence="1" id="KW-1133">Transmembrane helix</keyword>
<dbReference type="AlphaFoldDB" id="A0A1L8WS38"/>
<keyword evidence="1" id="KW-0472">Membrane</keyword>
<organism evidence="2 3">
    <name type="scientific">Enterococcus ratti</name>
    <dbReference type="NCBI Taxonomy" id="150033"/>
    <lineage>
        <taxon>Bacteria</taxon>
        <taxon>Bacillati</taxon>
        <taxon>Bacillota</taxon>
        <taxon>Bacilli</taxon>
        <taxon>Lactobacillales</taxon>
        <taxon>Enterococcaceae</taxon>
        <taxon>Enterococcus</taxon>
    </lineage>
</organism>
<dbReference type="OrthoDB" id="9810617at2"/>
<feature type="transmembrane region" description="Helical" evidence="1">
    <location>
        <begin position="54"/>
        <end position="74"/>
    </location>
</feature>
<evidence type="ECO:0000313" key="2">
    <source>
        <dbReference type="EMBL" id="OJG83840.1"/>
    </source>
</evidence>
<dbReference type="Proteomes" id="UP000182152">
    <property type="component" value="Unassembled WGS sequence"/>
</dbReference>
<dbReference type="GO" id="GO:0016491">
    <property type="term" value="F:oxidoreductase activity"/>
    <property type="evidence" value="ECO:0007669"/>
    <property type="project" value="InterPro"/>
</dbReference>